<dbReference type="InterPro" id="IPR005198">
    <property type="entry name" value="Glyco_hydro_76"/>
</dbReference>
<dbReference type="Proteomes" id="UP000553888">
    <property type="component" value="Unassembled WGS sequence"/>
</dbReference>
<sequence>MSTTTAIATVWDERADVAQRSIDALFAAPWPQLLHNRHPLAEGDDEVFNYWWLAHLIDTRIDAALRDPAGEGLDQAVRVHENILERNAGELFNDYFDDMLWFALASLRLADALDARDGAGAGERYRSDAIALWEHVREFGWNDALGASVAWRKQQPYYKNTPANGPFVILGARLFRATGDRRFVDYAVRAFTWLTLNLVDAETGFVEDGVNREQDGVVDRQWRFTYNQGLYVGAAVALAEAGVGEHETAAGALVPAALRTARTAIRELSSDGSVFDDEGDGGDEGLFKGVFYRYLGTLLPHLAPEERAELGGFVESSTDALWASSMSGADADGGLAEAVLRPDDDWSRTSEAPIHYSTLLSAVMAVELRAELERARD</sequence>
<dbReference type="Pfam" id="PF03663">
    <property type="entry name" value="Glyco_hydro_76"/>
    <property type="match status" value="1"/>
</dbReference>
<dbReference type="RefSeq" id="WP_179565448.1">
    <property type="nucleotide sequence ID" value="NZ_JACBZY010000001.1"/>
</dbReference>
<comment type="caution">
    <text evidence="1">The sequence shown here is derived from an EMBL/GenBank/DDBJ whole genome shotgun (WGS) entry which is preliminary data.</text>
</comment>
<dbReference type="EMBL" id="JACBZY010000001">
    <property type="protein sequence ID" value="NYG98191.1"/>
    <property type="molecule type" value="Genomic_DNA"/>
</dbReference>
<accession>A0A852YAG7</accession>
<proteinExistence type="predicted"/>
<dbReference type="AlphaFoldDB" id="A0A852YAG7"/>
<dbReference type="PANTHER" id="PTHR47791">
    <property type="entry name" value="MEIOTICALLY UP-REGULATED GENE 191 PROTEIN"/>
    <property type="match status" value="1"/>
</dbReference>
<dbReference type="GO" id="GO:0005975">
    <property type="term" value="P:carbohydrate metabolic process"/>
    <property type="evidence" value="ECO:0007669"/>
    <property type="project" value="InterPro"/>
</dbReference>
<protein>
    <submittedName>
        <fullName evidence="1">Putative alpha-1,6-mannanase (GH76 family)</fullName>
    </submittedName>
</protein>
<name>A0A852YAG7_9MICO</name>
<keyword evidence="2" id="KW-1185">Reference proteome</keyword>
<reference evidence="1 2" key="1">
    <citation type="submission" date="2020-07" db="EMBL/GenBank/DDBJ databases">
        <title>Sequencing the genomes of 1000 actinobacteria strains.</title>
        <authorList>
            <person name="Klenk H.-P."/>
        </authorList>
    </citation>
    <scope>NUCLEOTIDE SEQUENCE [LARGE SCALE GENOMIC DNA]</scope>
    <source>
        <strain evidence="1 2">DSM 23141</strain>
    </source>
</reference>
<evidence type="ECO:0000313" key="2">
    <source>
        <dbReference type="Proteomes" id="UP000553888"/>
    </source>
</evidence>
<dbReference type="PANTHER" id="PTHR47791:SF3">
    <property type="entry name" value="MEIOTICALLY UP-REGULATED GENE 191 PROTEIN"/>
    <property type="match status" value="1"/>
</dbReference>
<dbReference type="SUPFAM" id="SSF48208">
    <property type="entry name" value="Six-hairpin glycosidases"/>
    <property type="match status" value="1"/>
</dbReference>
<dbReference type="Gene3D" id="1.50.10.20">
    <property type="match status" value="1"/>
</dbReference>
<evidence type="ECO:0000313" key="1">
    <source>
        <dbReference type="EMBL" id="NYG98191.1"/>
    </source>
</evidence>
<dbReference type="InterPro" id="IPR053169">
    <property type="entry name" value="MUG_Protein"/>
</dbReference>
<dbReference type="InterPro" id="IPR008928">
    <property type="entry name" value="6-hairpin_glycosidase_sf"/>
</dbReference>
<organism evidence="1 2">
    <name type="scientific">Schumannella luteola</name>
    <dbReference type="NCBI Taxonomy" id="472059"/>
    <lineage>
        <taxon>Bacteria</taxon>
        <taxon>Bacillati</taxon>
        <taxon>Actinomycetota</taxon>
        <taxon>Actinomycetes</taxon>
        <taxon>Micrococcales</taxon>
        <taxon>Microbacteriaceae</taxon>
        <taxon>Schumannella</taxon>
    </lineage>
</organism>
<gene>
    <name evidence="1" type="ORF">BJ979_000817</name>
</gene>